<evidence type="ECO:0000313" key="2">
    <source>
        <dbReference type="EMBL" id="EPB76437.1"/>
    </source>
</evidence>
<dbReference type="InterPro" id="IPR010492">
    <property type="entry name" value="GINS_Psf3"/>
</dbReference>
<accession>A0A0D6M9C0</accession>
<dbReference type="CDD" id="cd11713">
    <property type="entry name" value="GINS_A_psf3"/>
    <property type="match status" value="1"/>
</dbReference>
<gene>
    <name evidence="2" type="ORF">ANCCEY_04495</name>
</gene>
<dbReference type="SUPFAM" id="SSF158573">
    <property type="entry name" value="GINS helical bundle-like"/>
    <property type="match status" value="1"/>
</dbReference>
<dbReference type="PANTHER" id="PTHR22768:SF0">
    <property type="entry name" value="DNA REPLICATION COMPLEX GINS PROTEIN PSF3"/>
    <property type="match status" value="1"/>
</dbReference>
<proteinExistence type="inferred from homology"/>
<keyword evidence="1" id="KW-0235">DNA replication</keyword>
<keyword evidence="3" id="KW-1185">Reference proteome</keyword>
<dbReference type="Proteomes" id="UP000054495">
    <property type="component" value="Unassembled WGS sequence"/>
</dbReference>
<comment type="subcellular location">
    <subcellularLocation>
        <location evidence="1">Nucleus</location>
    </subcellularLocation>
</comment>
<comment type="function">
    <text evidence="1">The GINS complex plays an essential role in the initiation of DNA replication.</text>
</comment>
<dbReference type="SUPFAM" id="SSF160059">
    <property type="entry name" value="PriA/YqbF domain"/>
    <property type="match status" value="1"/>
</dbReference>
<keyword evidence="1" id="KW-0539">Nucleus</keyword>
<name>A0A0D6M9C0_9BILA</name>
<organism evidence="2 3">
    <name type="scientific">Ancylostoma ceylanicum</name>
    <dbReference type="NCBI Taxonomy" id="53326"/>
    <lineage>
        <taxon>Eukaryota</taxon>
        <taxon>Metazoa</taxon>
        <taxon>Ecdysozoa</taxon>
        <taxon>Nematoda</taxon>
        <taxon>Chromadorea</taxon>
        <taxon>Rhabditida</taxon>
        <taxon>Rhabditina</taxon>
        <taxon>Rhabditomorpha</taxon>
        <taxon>Strongyloidea</taxon>
        <taxon>Ancylostomatidae</taxon>
        <taxon>Ancylostomatinae</taxon>
        <taxon>Ancylostoma</taxon>
    </lineage>
</organism>
<comment type="subunit">
    <text evidence="1">Component of the GINS complex.</text>
</comment>
<dbReference type="GO" id="GO:1902975">
    <property type="term" value="P:mitotic DNA replication initiation"/>
    <property type="evidence" value="ECO:0007669"/>
    <property type="project" value="TreeGrafter"/>
</dbReference>
<dbReference type="AlphaFoldDB" id="A0A0D6M9C0"/>
<dbReference type="InterPro" id="IPR036224">
    <property type="entry name" value="GINS_bundle-like_dom_sf"/>
</dbReference>
<protein>
    <recommendedName>
        <fullName evidence="1">DNA replication complex GINS protein PSF3</fullName>
    </recommendedName>
</protein>
<evidence type="ECO:0000256" key="1">
    <source>
        <dbReference type="RuleBase" id="RU367161"/>
    </source>
</evidence>
<dbReference type="PANTHER" id="PTHR22768">
    <property type="entry name" value="DNA REPLICATION COMPLEX GINS PROTEIN PSF3"/>
    <property type="match status" value="1"/>
</dbReference>
<evidence type="ECO:0000313" key="3">
    <source>
        <dbReference type="Proteomes" id="UP000054495"/>
    </source>
</evidence>
<comment type="similarity">
    <text evidence="1">Belongs to the GINS3/PSF3 family.</text>
</comment>
<dbReference type="InterPro" id="IPR038437">
    <property type="entry name" value="GINS_Psf3_sf"/>
</dbReference>
<dbReference type="EMBL" id="KE124864">
    <property type="protein sequence ID" value="EPB76437.1"/>
    <property type="molecule type" value="Genomic_DNA"/>
</dbReference>
<dbReference type="GO" id="GO:0000811">
    <property type="term" value="C:GINS complex"/>
    <property type="evidence" value="ECO:0007669"/>
    <property type="project" value="UniProtKB-UniRule"/>
</dbReference>
<dbReference type="Gene3D" id="1.20.58.2050">
    <property type="match status" value="1"/>
</dbReference>
<reference evidence="2 3" key="1">
    <citation type="submission" date="2013-05" db="EMBL/GenBank/DDBJ databases">
        <title>Draft genome of the parasitic nematode Anyclostoma ceylanicum.</title>
        <authorList>
            <person name="Mitreva M."/>
        </authorList>
    </citation>
    <scope>NUCLEOTIDE SEQUENCE [LARGE SCALE GENOMIC DNA]</scope>
</reference>
<sequence length="207" mass="23631">MAANEVEVPSDFYDIDSLLSRSTRVTCTYSSGTPRDVYDMLGTTAPHFTDEKGYKVLTPFWFVRALEPFCSLVLPMAYNSNVRNVLLANAAHADLEALQPYYYEMGMHLCNSLNETVSIALAECLLKTIVQRIGGKPTCRLKLGFAMPNNFAGFIGIVLRTIHGNEAPRRIDNLEKKLYEESAKNRDRLQDYFRKQRSTKGRKRRYE</sequence>